<feature type="domain" description="DNL-type" evidence="6">
    <location>
        <begin position="93"/>
        <end position="177"/>
    </location>
</feature>
<keyword evidence="7" id="KW-1185">Reference proteome</keyword>
<accession>A0A915PH36</accession>
<dbReference type="WBParaSite" id="sdigi.contig168.g5574.t1">
    <property type="protein sequence ID" value="sdigi.contig168.g5574.t1"/>
    <property type="gene ID" value="sdigi.contig168.g5574"/>
</dbReference>
<name>A0A915PH36_9BILA</name>
<keyword evidence="1" id="KW-0479">Metal-binding</keyword>
<evidence type="ECO:0000259" key="6">
    <source>
        <dbReference type="PROSITE" id="PS51501"/>
    </source>
</evidence>
<dbReference type="PROSITE" id="PS51501">
    <property type="entry name" value="ZF_DNL"/>
    <property type="match status" value="1"/>
</dbReference>
<feature type="region of interest" description="Disordered" evidence="5">
    <location>
        <begin position="1"/>
        <end position="23"/>
    </location>
</feature>
<evidence type="ECO:0000256" key="3">
    <source>
        <dbReference type="ARBA" id="ARBA00022833"/>
    </source>
</evidence>
<evidence type="ECO:0000256" key="2">
    <source>
        <dbReference type="ARBA" id="ARBA00022771"/>
    </source>
</evidence>
<evidence type="ECO:0000256" key="5">
    <source>
        <dbReference type="SAM" id="MobiDB-lite"/>
    </source>
</evidence>
<dbReference type="GO" id="GO:0006457">
    <property type="term" value="P:protein folding"/>
    <property type="evidence" value="ECO:0007669"/>
    <property type="project" value="TreeGrafter"/>
</dbReference>
<reference evidence="8" key="1">
    <citation type="submission" date="2022-11" db="UniProtKB">
        <authorList>
            <consortium name="WormBaseParasite"/>
        </authorList>
    </citation>
    <scope>IDENTIFICATION</scope>
</reference>
<sequence length="177" mass="19650">MRLNQVKGKDEEDGEGSDLNEKEREPGKTWVWVRVAKMLSGTGEASESYIVFTVSSNSSPIYQRKGLMLPVIPLIRCLCATRIIHRALLGSVSSQGKLSLSYTCKVCGTRQGPKFFSKKAYKEGIVVVTCDGCKNHHLIADNLGWFPQSGGSRNIEEILKEKGEKIRKGIDYIDIAK</sequence>
<dbReference type="GO" id="GO:0050821">
    <property type="term" value="P:protein stabilization"/>
    <property type="evidence" value="ECO:0007669"/>
    <property type="project" value="TreeGrafter"/>
</dbReference>
<dbReference type="Pfam" id="PF05180">
    <property type="entry name" value="zf-DNL"/>
    <property type="match status" value="1"/>
</dbReference>
<dbReference type="PANTHER" id="PTHR20922">
    <property type="entry name" value="DNL-TYPE ZINC FINGER PROTEIN"/>
    <property type="match status" value="1"/>
</dbReference>
<evidence type="ECO:0000313" key="8">
    <source>
        <dbReference type="WBParaSite" id="sdigi.contig168.g5574.t1"/>
    </source>
</evidence>
<dbReference type="InterPro" id="IPR024158">
    <property type="entry name" value="Mt_import_TIM15"/>
</dbReference>
<dbReference type="GO" id="GO:0051087">
    <property type="term" value="F:protein-folding chaperone binding"/>
    <property type="evidence" value="ECO:0007669"/>
    <property type="project" value="TreeGrafter"/>
</dbReference>
<keyword evidence="2 4" id="KW-0863">Zinc-finger</keyword>
<dbReference type="GO" id="GO:0030150">
    <property type="term" value="P:protein import into mitochondrial matrix"/>
    <property type="evidence" value="ECO:0007669"/>
    <property type="project" value="TreeGrafter"/>
</dbReference>
<protein>
    <submittedName>
        <fullName evidence="8">DNL-type domain-containing protein</fullName>
    </submittedName>
</protein>
<proteinExistence type="predicted"/>
<dbReference type="InterPro" id="IPR007853">
    <property type="entry name" value="Znf_DNL-typ"/>
</dbReference>
<keyword evidence="3" id="KW-0862">Zinc</keyword>
<organism evidence="7 8">
    <name type="scientific">Setaria digitata</name>
    <dbReference type="NCBI Taxonomy" id="48799"/>
    <lineage>
        <taxon>Eukaryota</taxon>
        <taxon>Metazoa</taxon>
        <taxon>Ecdysozoa</taxon>
        <taxon>Nematoda</taxon>
        <taxon>Chromadorea</taxon>
        <taxon>Rhabditida</taxon>
        <taxon>Spirurina</taxon>
        <taxon>Spiruromorpha</taxon>
        <taxon>Filarioidea</taxon>
        <taxon>Setariidae</taxon>
        <taxon>Setaria</taxon>
    </lineage>
</organism>
<dbReference type="Proteomes" id="UP000887581">
    <property type="component" value="Unplaced"/>
</dbReference>
<dbReference type="GO" id="GO:0008270">
    <property type="term" value="F:zinc ion binding"/>
    <property type="evidence" value="ECO:0007669"/>
    <property type="project" value="UniProtKB-KW"/>
</dbReference>
<evidence type="ECO:0000256" key="1">
    <source>
        <dbReference type="ARBA" id="ARBA00022723"/>
    </source>
</evidence>
<dbReference type="AlphaFoldDB" id="A0A915PH36"/>
<evidence type="ECO:0000256" key="4">
    <source>
        <dbReference type="PROSITE-ProRule" id="PRU00834"/>
    </source>
</evidence>
<evidence type="ECO:0000313" key="7">
    <source>
        <dbReference type="Proteomes" id="UP000887581"/>
    </source>
</evidence>
<dbReference type="PANTHER" id="PTHR20922:SF13">
    <property type="entry name" value="DNL-TYPE ZINC FINGER PROTEIN"/>
    <property type="match status" value="1"/>
</dbReference>
<dbReference type="GO" id="GO:0005739">
    <property type="term" value="C:mitochondrion"/>
    <property type="evidence" value="ECO:0007669"/>
    <property type="project" value="TreeGrafter"/>
</dbReference>